<evidence type="ECO:0000259" key="16">
    <source>
        <dbReference type="PROSITE" id="PS50885"/>
    </source>
</evidence>
<dbReference type="Proteomes" id="UP001596378">
    <property type="component" value="Unassembled WGS sequence"/>
</dbReference>
<dbReference type="RefSeq" id="WP_378047250.1">
    <property type="nucleotide sequence ID" value="NZ_JBHMDN010000013.1"/>
</dbReference>
<organism evidence="17 18">
    <name type="scientific">Cohnella cellulosilytica</name>
    <dbReference type="NCBI Taxonomy" id="986710"/>
    <lineage>
        <taxon>Bacteria</taxon>
        <taxon>Bacillati</taxon>
        <taxon>Bacillota</taxon>
        <taxon>Bacilli</taxon>
        <taxon>Bacillales</taxon>
        <taxon>Paenibacillaceae</taxon>
        <taxon>Cohnella</taxon>
    </lineage>
</organism>
<keyword evidence="4" id="KW-1003">Cell membrane</keyword>
<proteinExistence type="predicted"/>
<feature type="domain" description="Histidine kinase" evidence="15">
    <location>
        <begin position="468"/>
        <end position="579"/>
    </location>
</feature>
<dbReference type="EC" id="2.7.13.3" evidence="3"/>
<protein>
    <recommendedName>
        <fullName evidence="3">histidine kinase</fullName>
        <ecNumber evidence="3">2.7.13.3</ecNumber>
    </recommendedName>
</protein>
<evidence type="ECO:0000256" key="5">
    <source>
        <dbReference type="ARBA" id="ARBA00022553"/>
    </source>
</evidence>
<dbReference type="CDD" id="cd06225">
    <property type="entry name" value="HAMP"/>
    <property type="match status" value="1"/>
</dbReference>
<evidence type="ECO:0000313" key="18">
    <source>
        <dbReference type="Proteomes" id="UP001596378"/>
    </source>
</evidence>
<evidence type="ECO:0000256" key="6">
    <source>
        <dbReference type="ARBA" id="ARBA00022679"/>
    </source>
</evidence>
<dbReference type="InterPro" id="IPR050640">
    <property type="entry name" value="Bact_2-comp_sensor_kinase"/>
</dbReference>
<keyword evidence="9 17" id="KW-0418">Kinase</keyword>
<dbReference type="InterPro" id="IPR010559">
    <property type="entry name" value="Sig_transdc_His_kin_internal"/>
</dbReference>
<dbReference type="PROSITE" id="PS50885">
    <property type="entry name" value="HAMP"/>
    <property type="match status" value="1"/>
</dbReference>
<evidence type="ECO:0000256" key="7">
    <source>
        <dbReference type="ARBA" id="ARBA00022692"/>
    </source>
</evidence>
<evidence type="ECO:0000256" key="11">
    <source>
        <dbReference type="ARBA" id="ARBA00022989"/>
    </source>
</evidence>
<dbReference type="Gene3D" id="3.30.565.10">
    <property type="entry name" value="Histidine kinase-like ATPase, C-terminal domain"/>
    <property type="match status" value="1"/>
</dbReference>
<dbReference type="InterPro" id="IPR003660">
    <property type="entry name" value="HAMP_dom"/>
</dbReference>
<evidence type="ECO:0000256" key="4">
    <source>
        <dbReference type="ARBA" id="ARBA00022475"/>
    </source>
</evidence>
<sequence>MRKIQPYVNSLRFKFFAAVLVIFVPLVTVLVINNFYSVDVVRNQVAQSNKNMLGLYMGQIDQRLEEVDKYLANTLESNLSILDMEFPKSRDEDRYNIAKLTLFSTLRDDLGYYPTLDAFYVYSSVNRDLVISQTLPDNFEAREMARQEMLRMVESEAGTIDYSRWHVWNGESGDYLFHLMKSGNVYMGAWIGSDKLMVPLNLIDLGESGAAVITTEDNEPMSHDDLIEDKGIDLNFPSESYAISGEGRDTYLVMGEKSERGNFNLVAIVPEKEILQKLPYLQRVSSIISVAAVLFLLVFVFMMRSIFLKPVKRIVIAMRKLRDGNWDSRLDQKPTSTEFQIVNETFNRMIEEIHHLKINVYEEKLNHQRAELKHLQLQINPHFFLNTLNIIYNLATVKEFSLIQEMSKCLVSYFRFMFRSSSYFVPLGDELAHTANYLRIQQLRFPDMFQYRVDKPEELLEQEVPPLIVQTMVENTIKYAVNMDEPIRIDVEVAQAEDASGDSRLVIHVKDTGAGFPDEVLKRLALDPEPQAESESGEQIGIWNARRRLRLLYQEKATIDFYNEAGRGAVVRIEIPMDKKTG</sequence>
<feature type="domain" description="HAMP" evidence="16">
    <location>
        <begin position="305"/>
        <end position="358"/>
    </location>
</feature>
<comment type="subcellular location">
    <subcellularLocation>
        <location evidence="2">Cell membrane</location>
        <topology evidence="2">Multi-pass membrane protein</topology>
    </subcellularLocation>
</comment>
<keyword evidence="10" id="KW-0067">ATP-binding</keyword>
<dbReference type="Pfam" id="PF02518">
    <property type="entry name" value="HATPase_c"/>
    <property type="match status" value="1"/>
</dbReference>
<dbReference type="EMBL" id="JBHTAI010000003">
    <property type="protein sequence ID" value="MFC7147974.1"/>
    <property type="molecule type" value="Genomic_DNA"/>
</dbReference>
<keyword evidence="6 17" id="KW-0808">Transferase</keyword>
<dbReference type="InterPro" id="IPR003594">
    <property type="entry name" value="HATPase_dom"/>
</dbReference>
<keyword evidence="18" id="KW-1185">Reference proteome</keyword>
<keyword evidence="7 14" id="KW-0812">Transmembrane</keyword>
<evidence type="ECO:0000256" key="2">
    <source>
        <dbReference type="ARBA" id="ARBA00004651"/>
    </source>
</evidence>
<keyword evidence="11 14" id="KW-1133">Transmembrane helix</keyword>
<keyword evidence="12" id="KW-0902">Two-component regulatory system</keyword>
<keyword evidence="5" id="KW-0597">Phosphoprotein</keyword>
<dbReference type="PROSITE" id="PS50109">
    <property type="entry name" value="HIS_KIN"/>
    <property type="match status" value="1"/>
</dbReference>
<dbReference type="InterPro" id="IPR036890">
    <property type="entry name" value="HATPase_C_sf"/>
</dbReference>
<dbReference type="PANTHER" id="PTHR34220:SF11">
    <property type="entry name" value="SENSOR PROTEIN KINASE HPTS"/>
    <property type="match status" value="1"/>
</dbReference>
<dbReference type="Pfam" id="PF06580">
    <property type="entry name" value="His_kinase"/>
    <property type="match status" value="1"/>
</dbReference>
<comment type="caution">
    <text evidence="17">The sequence shown here is derived from an EMBL/GenBank/DDBJ whole genome shotgun (WGS) entry which is preliminary data.</text>
</comment>
<dbReference type="PANTHER" id="PTHR34220">
    <property type="entry name" value="SENSOR HISTIDINE KINASE YPDA"/>
    <property type="match status" value="1"/>
</dbReference>
<evidence type="ECO:0000256" key="13">
    <source>
        <dbReference type="ARBA" id="ARBA00023136"/>
    </source>
</evidence>
<dbReference type="Pfam" id="PF00672">
    <property type="entry name" value="HAMP"/>
    <property type="match status" value="1"/>
</dbReference>
<dbReference type="SUPFAM" id="SSF158472">
    <property type="entry name" value="HAMP domain-like"/>
    <property type="match status" value="1"/>
</dbReference>
<keyword evidence="13 14" id="KW-0472">Membrane</keyword>
<feature type="transmembrane region" description="Helical" evidence="14">
    <location>
        <begin position="284"/>
        <end position="303"/>
    </location>
</feature>
<reference evidence="18" key="1">
    <citation type="journal article" date="2019" name="Int. J. Syst. Evol. Microbiol.">
        <title>The Global Catalogue of Microorganisms (GCM) 10K type strain sequencing project: providing services to taxonomists for standard genome sequencing and annotation.</title>
        <authorList>
            <consortium name="The Broad Institute Genomics Platform"/>
            <consortium name="The Broad Institute Genome Sequencing Center for Infectious Disease"/>
            <person name="Wu L."/>
            <person name="Ma J."/>
        </authorList>
    </citation>
    <scope>NUCLEOTIDE SEQUENCE [LARGE SCALE GENOMIC DNA]</scope>
    <source>
        <strain evidence="18">KCTC 12907</strain>
    </source>
</reference>
<dbReference type="SMART" id="SM00304">
    <property type="entry name" value="HAMP"/>
    <property type="match status" value="1"/>
</dbReference>
<evidence type="ECO:0000256" key="10">
    <source>
        <dbReference type="ARBA" id="ARBA00022840"/>
    </source>
</evidence>
<evidence type="ECO:0000256" key="3">
    <source>
        <dbReference type="ARBA" id="ARBA00012438"/>
    </source>
</evidence>
<comment type="catalytic activity">
    <reaction evidence="1">
        <text>ATP + protein L-histidine = ADP + protein N-phospho-L-histidine.</text>
        <dbReference type="EC" id="2.7.13.3"/>
    </reaction>
</comment>
<dbReference type="Gene3D" id="6.10.340.10">
    <property type="match status" value="1"/>
</dbReference>
<accession>A0ABW2F7P9</accession>
<dbReference type="GO" id="GO:0004673">
    <property type="term" value="F:protein histidine kinase activity"/>
    <property type="evidence" value="ECO:0007669"/>
    <property type="project" value="UniProtKB-EC"/>
</dbReference>
<evidence type="ECO:0000256" key="8">
    <source>
        <dbReference type="ARBA" id="ARBA00022741"/>
    </source>
</evidence>
<evidence type="ECO:0000256" key="14">
    <source>
        <dbReference type="SAM" id="Phobius"/>
    </source>
</evidence>
<dbReference type="SUPFAM" id="SSF55874">
    <property type="entry name" value="ATPase domain of HSP90 chaperone/DNA topoisomerase II/histidine kinase"/>
    <property type="match status" value="1"/>
</dbReference>
<dbReference type="InterPro" id="IPR005467">
    <property type="entry name" value="His_kinase_dom"/>
</dbReference>
<feature type="transmembrane region" description="Helical" evidence="14">
    <location>
        <begin position="12"/>
        <end position="36"/>
    </location>
</feature>
<gene>
    <name evidence="17" type="ORF">ACFQMJ_05445</name>
</gene>
<evidence type="ECO:0000256" key="9">
    <source>
        <dbReference type="ARBA" id="ARBA00022777"/>
    </source>
</evidence>
<evidence type="ECO:0000256" key="12">
    <source>
        <dbReference type="ARBA" id="ARBA00023012"/>
    </source>
</evidence>
<evidence type="ECO:0000259" key="15">
    <source>
        <dbReference type="PROSITE" id="PS50109"/>
    </source>
</evidence>
<evidence type="ECO:0000313" key="17">
    <source>
        <dbReference type="EMBL" id="MFC7147974.1"/>
    </source>
</evidence>
<name>A0ABW2F7P9_9BACL</name>
<keyword evidence="8" id="KW-0547">Nucleotide-binding</keyword>
<evidence type="ECO:0000256" key="1">
    <source>
        <dbReference type="ARBA" id="ARBA00000085"/>
    </source>
</evidence>